<dbReference type="HAMAP" id="MF_01805">
    <property type="entry name" value="ScpA"/>
    <property type="match status" value="1"/>
</dbReference>
<comment type="similarity">
    <text evidence="3">Belongs to the ScpA family.</text>
</comment>
<comment type="function">
    <text evidence="3">Participates in chromosomal partition during cell division. May act via the formation of a condensin-like complex containing Smc and ScpB that pull DNA away from mid-cell into both cell halves.</text>
</comment>
<dbReference type="GO" id="GO:0006260">
    <property type="term" value="P:DNA replication"/>
    <property type="evidence" value="ECO:0007669"/>
    <property type="project" value="UniProtKB-UniRule"/>
</dbReference>
<keyword evidence="3" id="KW-0963">Cytoplasm</keyword>
<dbReference type="RefSeq" id="WP_207300249.1">
    <property type="nucleotide sequence ID" value="NZ_CP071444.1"/>
</dbReference>
<dbReference type="Gene3D" id="1.10.10.580">
    <property type="entry name" value="Structural maintenance of chromosome 1. Chain E"/>
    <property type="match status" value="1"/>
</dbReference>
<dbReference type="PANTHER" id="PTHR33969">
    <property type="entry name" value="SEGREGATION AND CONDENSATION PROTEIN A"/>
    <property type="match status" value="1"/>
</dbReference>
<keyword evidence="3" id="KW-0132">Cell division</keyword>
<dbReference type="GO" id="GO:0005737">
    <property type="term" value="C:cytoplasm"/>
    <property type="evidence" value="ECO:0007669"/>
    <property type="project" value="UniProtKB-SubCell"/>
</dbReference>
<dbReference type="Pfam" id="PF02616">
    <property type="entry name" value="SMC_ScpA"/>
    <property type="match status" value="1"/>
</dbReference>
<proteinExistence type="inferred from homology"/>
<name>A0A974XFK3_9FIRM</name>
<dbReference type="GO" id="GO:0007059">
    <property type="term" value="P:chromosome segregation"/>
    <property type="evidence" value="ECO:0007669"/>
    <property type="project" value="UniProtKB-UniRule"/>
</dbReference>
<dbReference type="Gene3D" id="6.10.250.2410">
    <property type="match status" value="1"/>
</dbReference>
<evidence type="ECO:0000256" key="2">
    <source>
        <dbReference type="ARBA" id="ARBA00044777"/>
    </source>
</evidence>
<dbReference type="Proteomes" id="UP000663499">
    <property type="component" value="Chromosome"/>
</dbReference>
<evidence type="ECO:0000313" key="5">
    <source>
        <dbReference type="Proteomes" id="UP000663499"/>
    </source>
</evidence>
<evidence type="ECO:0000256" key="3">
    <source>
        <dbReference type="HAMAP-Rule" id="MF_01805"/>
    </source>
</evidence>
<sequence length="239" mass="28605">MEYEIQLEEFQGPFDLLLHLVNKHEIDIFDIPISTITSQYLEYLEKMKERNLELTSAFILVASQLIEIKSKMLLPVEDNGEEEEEDPREALARRLYEYKIFKEISAFMKSRENQYLHTYYKDPEYVEWTQEFVTDVDTQELFKAFRQVLATVDLLREEEEPMRTIPKEILRVEDKILEIRLLMKHQERLFFRGLFTSAKTVQSVITTFLALLQLVKENWLRLEQEGNFSEIQIIRIGQV</sequence>
<organism evidence="4 5">
    <name type="scientific">Alkalibacter rhizosphaerae</name>
    <dbReference type="NCBI Taxonomy" id="2815577"/>
    <lineage>
        <taxon>Bacteria</taxon>
        <taxon>Bacillati</taxon>
        <taxon>Bacillota</taxon>
        <taxon>Clostridia</taxon>
        <taxon>Eubacteriales</taxon>
        <taxon>Eubacteriaceae</taxon>
        <taxon>Alkalibacter</taxon>
    </lineage>
</organism>
<evidence type="ECO:0000313" key="4">
    <source>
        <dbReference type="EMBL" id="QSX08908.1"/>
    </source>
</evidence>
<keyword evidence="1 3" id="KW-0159">Chromosome partition</keyword>
<accession>A0A974XFK3</accession>
<reference evidence="4" key="1">
    <citation type="submission" date="2021-03" db="EMBL/GenBank/DDBJ databases">
        <title>Alkalibacter marinus sp. nov., isolated from tidal flat sediment.</title>
        <authorList>
            <person name="Namirimu T."/>
            <person name="Yang J.-A."/>
            <person name="Yang S.-H."/>
            <person name="Kim Y.-J."/>
            <person name="Kwon K.K."/>
        </authorList>
    </citation>
    <scope>NUCLEOTIDE SEQUENCE</scope>
    <source>
        <strain evidence="4">ES005</strain>
    </source>
</reference>
<dbReference type="InterPro" id="IPR023093">
    <property type="entry name" value="ScpA-like_C"/>
</dbReference>
<dbReference type="AlphaFoldDB" id="A0A974XFK3"/>
<comment type="subunit">
    <text evidence="3">Component of a cohesin-like complex composed of ScpA, ScpB and the Smc homodimer, in which ScpA and ScpB bind to the head domain of Smc. The presence of the three proteins is required for the association of the complex with DNA.</text>
</comment>
<dbReference type="InterPro" id="IPR003768">
    <property type="entry name" value="ScpA"/>
</dbReference>
<dbReference type="EMBL" id="CP071444">
    <property type="protein sequence ID" value="QSX08908.1"/>
    <property type="molecule type" value="Genomic_DNA"/>
</dbReference>
<comment type="subcellular location">
    <subcellularLocation>
        <location evidence="3">Cytoplasm</location>
    </subcellularLocation>
    <text evidence="3">Associated with two foci at the outer edges of the nucleoid region in young cells, and at four foci within both cell halves in older cells.</text>
</comment>
<keyword evidence="3" id="KW-0131">Cell cycle</keyword>
<dbReference type="PANTHER" id="PTHR33969:SF2">
    <property type="entry name" value="SEGREGATION AND CONDENSATION PROTEIN A"/>
    <property type="match status" value="1"/>
</dbReference>
<gene>
    <name evidence="3" type="primary">scpA</name>
    <name evidence="4" type="ORF">J0B03_02180</name>
</gene>
<keyword evidence="5" id="KW-1185">Reference proteome</keyword>
<protein>
    <recommendedName>
        <fullName evidence="2 3">Segregation and condensation protein A</fullName>
    </recommendedName>
</protein>
<evidence type="ECO:0000256" key="1">
    <source>
        <dbReference type="ARBA" id="ARBA00022829"/>
    </source>
</evidence>
<dbReference type="KEGG" id="alka:J0B03_02180"/>
<dbReference type="GO" id="GO:0051301">
    <property type="term" value="P:cell division"/>
    <property type="evidence" value="ECO:0007669"/>
    <property type="project" value="UniProtKB-KW"/>
</dbReference>